<evidence type="ECO:0000256" key="9">
    <source>
        <dbReference type="ARBA" id="ARBA00022588"/>
    </source>
</evidence>
<dbReference type="Gene3D" id="2.60.40.4060">
    <property type="entry name" value="Reeler domain"/>
    <property type="match status" value="1"/>
</dbReference>
<dbReference type="AlphaFoldDB" id="A0A4D5R8W8"/>
<dbReference type="Pfam" id="PF03188">
    <property type="entry name" value="Cytochrom_B561"/>
    <property type="match status" value="1"/>
</dbReference>
<keyword evidence="7" id="KW-0964">Secreted</keyword>
<accession>A0A4D5R8W8</accession>
<keyword evidence="8" id="KW-0929">Antimicrobial</keyword>
<dbReference type="GO" id="GO:0016020">
    <property type="term" value="C:membrane"/>
    <property type="evidence" value="ECO:0007669"/>
    <property type="project" value="UniProtKB-SubCell"/>
</dbReference>
<keyword evidence="13" id="KW-0249">Electron transport</keyword>
<evidence type="ECO:0000259" key="21">
    <source>
        <dbReference type="PROSITE" id="PS50836"/>
    </source>
</evidence>
<feature type="domain" description="Cytochrome b561" evidence="22">
    <location>
        <begin position="348"/>
        <end position="549"/>
    </location>
</feature>
<keyword evidence="17 19" id="KW-0472">Membrane</keyword>
<feature type="transmembrane region" description="Helical" evidence="19">
    <location>
        <begin position="491"/>
        <end position="512"/>
    </location>
</feature>
<evidence type="ECO:0000256" key="10">
    <source>
        <dbReference type="ARBA" id="ARBA00022692"/>
    </source>
</evidence>
<dbReference type="PANTHER" id="PTHR45828">
    <property type="entry name" value="CYTOCHROME B561/FERRIC REDUCTASE TRANSMEMBRANE"/>
    <property type="match status" value="1"/>
</dbReference>
<evidence type="ECO:0000256" key="15">
    <source>
        <dbReference type="ARBA" id="ARBA00023004"/>
    </source>
</evidence>
<comment type="similarity">
    <text evidence="5">Belongs to the FRRS1 family.</text>
</comment>
<evidence type="ECO:0000256" key="6">
    <source>
        <dbReference type="ARBA" id="ARBA00022448"/>
    </source>
</evidence>
<keyword evidence="9" id="KW-0399">Innate immunity</keyword>
<evidence type="ECO:0000313" key="24">
    <source>
        <dbReference type="EMBL" id="MIC88572.1"/>
    </source>
</evidence>
<evidence type="ECO:0000256" key="11">
    <source>
        <dbReference type="ARBA" id="ARBA00022729"/>
    </source>
</evidence>
<feature type="transmembrane region" description="Helical" evidence="19">
    <location>
        <begin position="459"/>
        <end position="479"/>
    </location>
</feature>
<dbReference type="InterPro" id="IPR002861">
    <property type="entry name" value="Reeler_dom"/>
</dbReference>
<evidence type="ECO:0000256" key="2">
    <source>
        <dbReference type="ARBA" id="ARBA00004141"/>
    </source>
</evidence>
<feature type="domain" description="DOMON" evidence="21">
    <location>
        <begin position="222"/>
        <end position="340"/>
    </location>
</feature>
<evidence type="ECO:0000256" key="16">
    <source>
        <dbReference type="ARBA" id="ARBA00023022"/>
    </source>
</evidence>
<evidence type="ECO:0000256" key="8">
    <source>
        <dbReference type="ARBA" id="ARBA00022529"/>
    </source>
</evidence>
<keyword evidence="10 19" id="KW-0812">Transmembrane</keyword>
<evidence type="ECO:0000256" key="4">
    <source>
        <dbReference type="ARBA" id="ARBA00008501"/>
    </source>
</evidence>
<keyword evidence="12" id="KW-0391">Immunity</keyword>
<proteinExistence type="inferred from homology"/>
<evidence type="ECO:0000259" key="22">
    <source>
        <dbReference type="PROSITE" id="PS50939"/>
    </source>
</evidence>
<feature type="domain" description="Reelin" evidence="23">
    <location>
        <begin position="15"/>
        <end position="184"/>
    </location>
</feature>
<feature type="transmembrane region" description="Helical" evidence="19">
    <location>
        <begin position="590"/>
        <end position="609"/>
    </location>
</feature>
<dbReference type="Pfam" id="PF03351">
    <property type="entry name" value="DOMON"/>
    <property type="match status" value="1"/>
</dbReference>
<dbReference type="GO" id="GO:0042742">
    <property type="term" value="P:defense response to bacterium"/>
    <property type="evidence" value="ECO:0007669"/>
    <property type="project" value="UniProtKB-KW"/>
</dbReference>
<dbReference type="PROSITE" id="PS50939">
    <property type="entry name" value="CYTOCHROME_B561"/>
    <property type="match status" value="1"/>
</dbReference>
<keyword evidence="11 20" id="KW-0732">Signal</keyword>
<dbReference type="EMBL" id="GGNE01000031">
    <property type="protein sequence ID" value="MIC88572.1"/>
    <property type="molecule type" value="Transcribed_RNA"/>
</dbReference>
<evidence type="ECO:0000256" key="13">
    <source>
        <dbReference type="ARBA" id="ARBA00022982"/>
    </source>
</evidence>
<keyword evidence="15" id="KW-0408">Iron</keyword>
<dbReference type="InterPro" id="IPR051237">
    <property type="entry name" value="Ferric-chelate_Red/DefProt"/>
</dbReference>
<dbReference type="PROSITE" id="PS50836">
    <property type="entry name" value="DOMON"/>
    <property type="match status" value="1"/>
</dbReference>
<dbReference type="CDD" id="cd08760">
    <property type="entry name" value="Cyt_b561_FRRS1_like"/>
    <property type="match status" value="1"/>
</dbReference>
<feature type="signal peptide" evidence="20">
    <location>
        <begin position="1"/>
        <end position="28"/>
    </location>
</feature>
<dbReference type="InterPro" id="IPR042307">
    <property type="entry name" value="Reeler_sf"/>
</dbReference>
<feature type="chain" id="PRO_5020034744" evidence="20">
    <location>
        <begin position="29"/>
        <end position="616"/>
    </location>
</feature>
<evidence type="ECO:0000256" key="14">
    <source>
        <dbReference type="ARBA" id="ARBA00022989"/>
    </source>
</evidence>
<evidence type="ECO:0000256" key="12">
    <source>
        <dbReference type="ARBA" id="ARBA00022859"/>
    </source>
</evidence>
<organism evidence="24">
    <name type="scientific">Scolopendra viridis</name>
    <name type="common">Giant centipede</name>
    <dbReference type="NCBI Taxonomy" id="118503"/>
    <lineage>
        <taxon>Eukaryota</taxon>
        <taxon>Metazoa</taxon>
        <taxon>Ecdysozoa</taxon>
        <taxon>Arthropoda</taxon>
        <taxon>Myriapoda</taxon>
        <taxon>Chilopoda</taxon>
        <taxon>Pleurostigmophora</taxon>
        <taxon>Scolopendromorpha</taxon>
        <taxon>Scolopendridae</taxon>
        <taxon>Scolopendra</taxon>
    </lineage>
</organism>
<keyword evidence="16" id="KW-0044">Antibiotic</keyword>
<comment type="cofactor">
    <cofactor evidence="1">
        <name>heme b</name>
        <dbReference type="ChEBI" id="CHEBI:60344"/>
    </cofactor>
</comment>
<dbReference type="InterPro" id="IPR005018">
    <property type="entry name" value="DOMON_domain"/>
</dbReference>
<dbReference type="Pfam" id="PF02014">
    <property type="entry name" value="Reeler"/>
    <property type="match status" value="1"/>
</dbReference>
<dbReference type="InterPro" id="IPR006593">
    <property type="entry name" value="Cyt_b561/ferric_Rdtase_TM"/>
</dbReference>
<comment type="similarity">
    <text evidence="4">Belongs to the insect defense protein family.</text>
</comment>
<evidence type="ECO:0000256" key="7">
    <source>
        <dbReference type="ARBA" id="ARBA00022525"/>
    </source>
</evidence>
<evidence type="ECO:0000256" key="18">
    <source>
        <dbReference type="ARBA" id="ARBA00023180"/>
    </source>
</evidence>
<dbReference type="CDD" id="cd08544">
    <property type="entry name" value="Reeler"/>
    <property type="match status" value="1"/>
</dbReference>
<evidence type="ECO:0000259" key="23">
    <source>
        <dbReference type="PROSITE" id="PS51019"/>
    </source>
</evidence>
<feature type="transmembrane region" description="Helical" evidence="19">
    <location>
        <begin position="524"/>
        <end position="543"/>
    </location>
</feature>
<name>A0A4D5R8W8_SCOVI</name>
<dbReference type="CDD" id="cd09628">
    <property type="entry name" value="DOMON_SDR_2_like"/>
    <property type="match status" value="1"/>
</dbReference>
<dbReference type="GO" id="GO:0045087">
    <property type="term" value="P:innate immune response"/>
    <property type="evidence" value="ECO:0007669"/>
    <property type="project" value="UniProtKB-KW"/>
</dbReference>
<dbReference type="SMART" id="SM00665">
    <property type="entry name" value="B561"/>
    <property type="match status" value="1"/>
</dbReference>
<comment type="subcellular location">
    <subcellularLocation>
        <location evidence="2">Membrane</location>
        <topology evidence="2">Multi-pass membrane protein</topology>
    </subcellularLocation>
    <subcellularLocation>
        <location evidence="3">Secreted</location>
    </subcellularLocation>
</comment>
<dbReference type="Gene3D" id="1.20.120.1770">
    <property type="match status" value="1"/>
</dbReference>
<feature type="transmembrane region" description="Helical" evidence="19">
    <location>
        <begin position="387"/>
        <end position="406"/>
    </location>
</feature>
<evidence type="ECO:0000256" key="17">
    <source>
        <dbReference type="ARBA" id="ARBA00023136"/>
    </source>
</evidence>
<dbReference type="PANTHER" id="PTHR45828:SF9">
    <property type="entry name" value="CELL WALL INTEGRITY AND STRESS RESPONSE COMPONENT 4-LIKE-RELATED"/>
    <property type="match status" value="1"/>
</dbReference>
<reference evidence="24" key="1">
    <citation type="journal article" date="2018" name="Toxicon">
        <title>Venom-gland transcriptomics and venom proteomics of the giant Florida blue centipede, Scolopendra viridis.</title>
        <authorList>
            <person name="Ward M.J."/>
            <person name="Rokyta D.R."/>
        </authorList>
    </citation>
    <scope>NUCLEOTIDE SEQUENCE</scope>
    <source>
        <tissue evidence="24">Venom gland</tissue>
    </source>
</reference>
<evidence type="ECO:0000256" key="5">
    <source>
        <dbReference type="ARBA" id="ARBA00009195"/>
    </source>
</evidence>
<dbReference type="PROSITE" id="PS51019">
    <property type="entry name" value="REELIN"/>
    <property type="match status" value="1"/>
</dbReference>
<sequence>MEIPCSHPTYGAMILRVAILLLIPSVLSYKSGAPPSTCSDMIPQHHTSPQNSLSPYKVDFSPRKVQPGGKVIVTLASPPSKIFKGFFVQGRTEDNKILGSFVVDDVVNPVKCGDIEDSGATHYNNENKTILNLTWKSPNNYRGNVKFRTTFVENGSVFWVGVTPEDELSISGESLKEELIPDAPVPGEFEETKPFQWIYEGCYKTKGCFGGPAADCVRNKNCLQLVTYAYNNSNFDFELMGSTTGWLSVGFSLDHLMGSDLATVCARNQSNSRISVFQTWNEGKRNKVLPDMKLGLSEVYGKYEDNYIYCRYTSSPVITISNAESINFLNNTYYLFLAHGIMASATPPVALRKHRKQPIVSATMASVTSVEELGVASTALVKLHGCLMVIAWIGTVSVAIFLARYFKQTWTEVVHCKQKVWFTWHRGLNILTVLLTIIGFIVIFVQLNGWSQIWAVNPHPILGVVTTILAILQPIMAAFRCHPGTPKRPIFNWAHFLVGNGAHILAVITLFFAKPLSKAQLPDFYMWILIAFVTFHVIVFFIMEAFTCFKGKSIHSNQIAMKDMAANGNSYHINDPNTDAPGTRFRQFMLLLYSFGNICFIVALVATIASSPVKEQ</sequence>
<keyword evidence="18" id="KW-0325">Glycoprotein</keyword>
<evidence type="ECO:0000256" key="19">
    <source>
        <dbReference type="SAM" id="Phobius"/>
    </source>
</evidence>
<keyword evidence="6" id="KW-0813">Transport</keyword>
<protein>
    <submittedName>
        <fullName evidence="24">Ferric-chelate reductase 1</fullName>
    </submittedName>
</protein>
<evidence type="ECO:0000256" key="20">
    <source>
        <dbReference type="SAM" id="SignalP"/>
    </source>
</evidence>
<dbReference type="GO" id="GO:0005576">
    <property type="term" value="C:extracellular region"/>
    <property type="evidence" value="ECO:0007669"/>
    <property type="project" value="UniProtKB-SubCell"/>
</dbReference>
<evidence type="ECO:0000256" key="1">
    <source>
        <dbReference type="ARBA" id="ARBA00001970"/>
    </source>
</evidence>
<feature type="transmembrane region" description="Helical" evidence="19">
    <location>
        <begin position="427"/>
        <end position="447"/>
    </location>
</feature>
<keyword evidence="14 19" id="KW-1133">Transmembrane helix</keyword>
<evidence type="ECO:0000256" key="3">
    <source>
        <dbReference type="ARBA" id="ARBA00004613"/>
    </source>
</evidence>